<evidence type="ECO:0008006" key="4">
    <source>
        <dbReference type="Google" id="ProtNLM"/>
    </source>
</evidence>
<sequence length="858" mass="96883">MSDATFAFTTQLYRNEAKALQTQLQFNRNVPALPENLALRFSNPRPIIIEKLKASNDQRNLGGREDPSTRSTSMFSVVSEERLKLAIQLAKRDIKRRHLEEQVKQQVSGGAVSKPLLAQKSQQQKTEVFESPENKNALKSQTCLKYQQKLSEPSQMESTSSGAKVSLCTPSEGRPAPAGLDVPSSRATGPDPRPNRNKKEDKNLQEVRRLQKELRSYVQKIEELTKKGGEREILDPDKEQQLCVRRQKQAARSARMLYVLRQQVKEIQDDLEKLSPHKIKHTKKSRAVSRLAAAHRGAVRALQAFANQFTDQAEQQIPAHYKELGSLIRQLSLCSAKLEVDSSVSDIIIDILLQVEDLDSLLEKKQAPQKVKKCISASQGKSPRNSDTFPPIKELIPPKRENKPLILKGQHGQEPRKLPAARSLLADTHQYITNISAVQKANSSAHILHNEFREENDPPTPGRNATLQGSTEALVRARAVERDPILESGPLKKKGVLLPAKSQGMQKSLKSRRVRPHGKHARFQETTIAFQLKENKRLVKESRTAYVPPNPPSPRAPPKRLVWPEAEASRRVKVLTDLSRGEMEKIQKLRSRSASPAQCADKAEKAAREHSEPMSDGTQHIAANADTLSEKLLDDLLEDTAEELWSMEQHERLQTKALPLADTYSLESMLQRMEEIEKYQEAVRRRFTQIVYCDSEFWAQEGKMEQQIESIARRPTSPHPIQITKLIGHTEPEMDILSEKRFDVNDIDENKEAEEKLQPGNDILQPLTRNPLQKECCVCLSVPKHMLQSILDYNSRYQHHLKLISHEAVGSFDPWQIAESLAEQLAEAALCDVAAELQGVCEDYAEAVFTAEFLQPAQ</sequence>
<gene>
    <name evidence="2" type="ORF">AV530_003255</name>
</gene>
<feature type="compositionally biased region" description="Basic and acidic residues" evidence="1">
    <location>
        <begin position="193"/>
        <end position="205"/>
    </location>
</feature>
<dbReference type="PANTHER" id="PTHR15732:SF4">
    <property type="entry name" value="PROTEIN MOONRAKER"/>
    <property type="match status" value="1"/>
</dbReference>
<comment type="caution">
    <text evidence="2">The sequence shown here is derived from an EMBL/GenBank/DDBJ whole genome shotgun (WGS) entry which is preliminary data.</text>
</comment>
<protein>
    <recommendedName>
        <fullName evidence="4">Protein moonraker</fullName>
    </recommendedName>
</protein>
<dbReference type="InterPro" id="IPR031447">
    <property type="entry name" value="MNR"/>
</dbReference>
<feature type="compositionally biased region" description="Polar residues" evidence="1">
    <location>
        <begin position="137"/>
        <end position="163"/>
    </location>
</feature>
<feature type="region of interest" description="Disordered" evidence="1">
    <location>
        <begin position="106"/>
        <end position="205"/>
    </location>
</feature>
<dbReference type="GO" id="GO:0034451">
    <property type="term" value="C:centriolar satellite"/>
    <property type="evidence" value="ECO:0007669"/>
    <property type="project" value="TreeGrafter"/>
</dbReference>
<feature type="compositionally biased region" description="Basic and acidic residues" evidence="1">
    <location>
        <begin position="601"/>
        <end position="613"/>
    </location>
</feature>
<reference evidence="2 3" key="1">
    <citation type="submission" date="2016-02" db="EMBL/GenBank/DDBJ databases">
        <title>Band-tailed pigeon sequencing and assembly.</title>
        <authorList>
            <person name="Soares A.E."/>
            <person name="Novak B.J."/>
            <person name="Rice E.S."/>
            <person name="O'Connell B."/>
            <person name="Chang D."/>
            <person name="Weber S."/>
            <person name="Shapiro B."/>
        </authorList>
    </citation>
    <scope>NUCLEOTIDE SEQUENCE [LARGE SCALE GENOMIC DNA]</scope>
    <source>
        <strain evidence="2">BTP2013</strain>
        <tissue evidence="2">Blood</tissue>
    </source>
</reference>
<evidence type="ECO:0000313" key="3">
    <source>
        <dbReference type="Proteomes" id="UP000190648"/>
    </source>
</evidence>
<proteinExistence type="predicted"/>
<dbReference type="STRING" id="372326.A0A1V4K222"/>
<keyword evidence="3" id="KW-1185">Reference proteome</keyword>
<feature type="compositionally biased region" description="Polar residues" evidence="1">
    <location>
        <begin position="376"/>
        <end position="388"/>
    </location>
</feature>
<accession>A0A1V4K222</accession>
<dbReference type="EMBL" id="LSYS01005108">
    <property type="protein sequence ID" value="OPJ78413.1"/>
    <property type="molecule type" value="Genomic_DNA"/>
</dbReference>
<dbReference type="OrthoDB" id="10072648at2759"/>
<dbReference type="GO" id="GO:0071539">
    <property type="term" value="P:protein localization to centrosome"/>
    <property type="evidence" value="ECO:0007669"/>
    <property type="project" value="TreeGrafter"/>
</dbReference>
<dbReference type="GO" id="GO:0007099">
    <property type="term" value="P:centriole replication"/>
    <property type="evidence" value="ECO:0007669"/>
    <property type="project" value="InterPro"/>
</dbReference>
<dbReference type="AlphaFoldDB" id="A0A1V4K222"/>
<evidence type="ECO:0000256" key="1">
    <source>
        <dbReference type="SAM" id="MobiDB-lite"/>
    </source>
</evidence>
<dbReference type="Pfam" id="PF15718">
    <property type="entry name" value="MNR"/>
    <property type="match status" value="1"/>
</dbReference>
<name>A0A1V4K222_PATFA</name>
<feature type="region of interest" description="Disordered" evidence="1">
    <location>
        <begin position="375"/>
        <end position="396"/>
    </location>
</feature>
<organism evidence="2 3">
    <name type="scientific">Patagioenas fasciata monilis</name>
    <dbReference type="NCBI Taxonomy" id="372326"/>
    <lineage>
        <taxon>Eukaryota</taxon>
        <taxon>Metazoa</taxon>
        <taxon>Chordata</taxon>
        <taxon>Craniata</taxon>
        <taxon>Vertebrata</taxon>
        <taxon>Euteleostomi</taxon>
        <taxon>Archelosauria</taxon>
        <taxon>Archosauria</taxon>
        <taxon>Dinosauria</taxon>
        <taxon>Saurischia</taxon>
        <taxon>Theropoda</taxon>
        <taxon>Coelurosauria</taxon>
        <taxon>Aves</taxon>
        <taxon>Neognathae</taxon>
        <taxon>Neoaves</taxon>
        <taxon>Columbimorphae</taxon>
        <taxon>Columbiformes</taxon>
        <taxon>Columbidae</taxon>
        <taxon>Patagioenas</taxon>
    </lineage>
</organism>
<dbReference type="PANTHER" id="PTHR15732">
    <property type="entry name" value="PROTEIN MOONRAKER"/>
    <property type="match status" value="1"/>
</dbReference>
<feature type="region of interest" description="Disordered" evidence="1">
    <location>
        <begin position="541"/>
        <end position="560"/>
    </location>
</feature>
<evidence type="ECO:0000313" key="2">
    <source>
        <dbReference type="EMBL" id="OPJ78413.1"/>
    </source>
</evidence>
<feature type="region of interest" description="Disordered" evidence="1">
    <location>
        <begin position="587"/>
        <end position="618"/>
    </location>
</feature>
<dbReference type="Proteomes" id="UP000190648">
    <property type="component" value="Unassembled WGS sequence"/>
</dbReference>